<protein>
    <submittedName>
        <fullName evidence="3">Uncharacterized protein</fullName>
    </submittedName>
</protein>
<keyword evidence="2" id="KW-1133">Transmembrane helix</keyword>
<feature type="region of interest" description="Disordered" evidence="1">
    <location>
        <begin position="85"/>
        <end position="106"/>
    </location>
</feature>
<organism evidence="3">
    <name type="scientific">viral metagenome</name>
    <dbReference type="NCBI Taxonomy" id="1070528"/>
    <lineage>
        <taxon>unclassified sequences</taxon>
        <taxon>metagenomes</taxon>
        <taxon>organismal metagenomes</taxon>
    </lineage>
</organism>
<evidence type="ECO:0000313" key="3">
    <source>
        <dbReference type="EMBL" id="QHU33564.1"/>
    </source>
</evidence>
<sequence>MEINKPVASVIMLTIIAVLFIVYSLVTSRNNDNNMQHIKNRIPEHIKNRISEHILEVDAENRVIRSKIIAINESSIDNLKKARAKLNKSMRNKSSQRPKRPKRRRR</sequence>
<name>A0A6C0LVH5_9ZZZZ</name>
<proteinExistence type="predicted"/>
<dbReference type="AlphaFoldDB" id="A0A6C0LVH5"/>
<evidence type="ECO:0000256" key="1">
    <source>
        <dbReference type="SAM" id="MobiDB-lite"/>
    </source>
</evidence>
<keyword evidence="2" id="KW-0812">Transmembrane</keyword>
<accession>A0A6C0LVH5</accession>
<evidence type="ECO:0000256" key="2">
    <source>
        <dbReference type="SAM" id="Phobius"/>
    </source>
</evidence>
<reference evidence="3" key="1">
    <citation type="journal article" date="2020" name="Nature">
        <title>Giant virus diversity and host interactions through global metagenomics.</title>
        <authorList>
            <person name="Schulz F."/>
            <person name="Roux S."/>
            <person name="Paez-Espino D."/>
            <person name="Jungbluth S."/>
            <person name="Walsh D.A."/>
            <person name="Denef V.J."/>
            <person name="McMahon K.D."/>
            <person name="Konstantinidis K.T."/>
            <person name="Eloe-Fadrosh E.A."/>
            <person name="Kyrpides N.C."/>
            <person name="Woyke T."/>
        </authorList>
    </citation>
    <scope>NUCLEOTIDE SEQUENCE</scope>
    <source>
        <strain evidence="3">GVMAG-S-1016704-121</strain>
    </source>
</reference>
<keyword evidence="2" id="KW-0472">Membrane</keyword>
<feature type="transmembrane region" description="Helical" evidence="2">
    <location>
        <begin position="6"/>
        <end position="26"/>
    </location>
</feature>
<dbReference type="EMBL" id="MN740558">
    <property type="protein sequence ID" value="QHU33564.1"/>
    <property type="molecule type" value="Genomic_DNA"/>
</dbReference>